<sequence>MKIHDRCHRLGCRWFVVTTYNTWAFGVFSKGWTSAFITRPKPYCSVAPTILQCLVYWIQSSMDCSGKWDIDEVSVGVRPPSHYDISSRKRGVEDEDLVVPTKTRRRSSYALPSRVCSVSDFAFTDETAALAVALAR</sequence>
<dbReference type="OrthoDB" id="2579508at2759"/>
<comment type="caution">
    <text evidence="1">The sequence shown here is derived from an EMBL/GenBank/DDBJ whole genome shotgun (WGS) entry which is preliminary data.</text>
</comment>
<reference evidence="1" key="1">
    <citation type="journal article" date="2020" name="Nat. Commun.">
        <title>Large-scale genome sequencing of mycorrhizal fungi provides insights into the early evolution of symbiotic traits.</title>
        <authorList>
            <person name="Miyauchi S."/>
            <person name="Kiss E."/>
            <person name="Kuo A."/>
            <person name="Drula E."/>
            <person name="Kohler A."/>
            <person name="Sanchez-Garcia M."/>
            <person name="Morin E."/>
            <person name="Andreopoulos B."/>
            <person name="Barry K.W."/>
            <person name="Bonito G."/>
            <person name="Buee M."/>
            <person name="Carver A."/>
            <person name="Chen C."/>
            <person name="Cichocki N."/>
            <person name="Clum A."/>
            <person name="Culley D."/>
            <person name="Crous P.W."/>
            <person name="Fauchery L."/>
            <person name="Girlanda M."/>
            <person name="Hayes R.D."/>
            <person name="Keri Z."/>
            <person name="LaButti K."/>
            <person name="Lipzen A."/>
            <person name="Lombard V."/>
            <person name="Magnuson J."/>
            <person name="Maillard F."/>
            <person name="Murat C."/>
            <person name="Nolan M."/>
            <person name="Ohm R.A."/>
            <person name="Pangilinan J."/>
            <person name="Pereira M.F."/>
            <person name="Perotto S."/>
            <person name="Peter M."/>
            <person name="Pfister S."/>
            <person name="Riley R."/>
            <person name="Sitrit Y."/>
            <person name="Stielow J.B."/>
            <person name="Szollosi G."/>
            <person name="Zifcakova L."/>
            <person name="Stursova M."/>
            <person name="Spatafora J.W."/>
            <person name="Tedersoo L."/>
            <person name="Vaario L.M."/>
            <person name="Yamada A."/>
            <person name="Yan M."/>
            <person name="Wang P."/>
            <person name="Xu J."/>
            <person name="Bruns T."/>
            <person name="Baldrian P."/>
            <person name="Vilgalys R."/>
            <person name="Dunand C."/>
            <person name="Henrissat B."/>
            <person name="Grigoriev I.V."/>
            <person name="Hibbett D."/>
            <person name="Nagy L.G."/>
            <person name="Martin F.M."/>
        </authorList>
    </citation>
    <scope>NUCLEOTIDE SEQUENCE</scope>
    <source>
        <strain evidence="1">UP504</strain>
    </source>
</reference>
<accession>A0A9P6BAN8</accession>
<protein>
    <submittedName>
        <fullName evidence="1">Uncharacterized protein</fullName>
    </submittedName>
</protein>
<dbReference type="EMBL" id="MU128910">
    <property type="protein sequence ID" value="KAF9520858.1"/>
    <property type="molecule type" value="Genomic_DNA"/>
</dbReference>
<dbReference type="AlphaFoldDB" id="A0A9P6BAN8"/>
<dbReference type="Proteomes" id="UP000886523">
    <property type="component" value="Unassembled WGS sequence"/>
</dbReference>
<keyword evidence="2" id="KW-1185">Reference proteome</keyword>
<proteinExistence type="predicted"/>
<name>A0A9P6BAN8_9AGAM</name>
<gene>
    <name evidence="1" type="ORF">BS47DRAFT_1286640</name>
</gene>
<organism evidence="1 2">
    <name type="scientific">Hydnum rufescens UP504</name>
    <dbReference type="NCBI Taxonomy" id="1448309"/>
    <lineage>
        <taxon>Eukaryota</taxon>
        <taxon>Fungi</taxon>
        <taxon>Dikarya</taxon>
        <taxon>Basidiomycota</taxon>
        <taxon>Agaricomycotina</taxon>
        <taxon>Agaricomycetes</taxon>
        <taxon>Cantharellales</taxon>
        <taxon>Hydnaceae</taxon>
        <taxon>Hydnum</taxon>
    </lineage>
</organism>
<evidence type="ECO:0000313" key="1">
    <source>
        <dbReference type="EMBL" id="KAF9520858.1"/>
    </source>
</evidence>
<evidence type="ECO:0000313" key="2">
    <source>
        <dbReference type="Proteomes" id="UP000886523"/>
    </source>
</evidence>